<dbReference type="Pfam" id="PF09650">
    <property type="entry name" value="PHA_gran_rgn"/>
    <property type="match status" value="1"/>
</dbReference>
<keyword evidence="2" id="KW-1185">Reference proteome</keyword>
<dbReference type="AlphaFoldDB" id="A0A2T1KDP6"/>
<name>A0A2T1KDP6_9GAMM</name>
<sequence>MSAIDIHRAHSLDKEHARDAAETLAKDLSQQFDVNYQWDGDLLRFKRSGVKGQLDISENDLHIHLELGLMLRPFKARIEQEIHSQLDQIIKA</sequence>
<protein>
    <submittedName>
        <fullName evidence="1">Poly(3-hydroxybutyrate) depolymerase</fullName>
    </submittedName>
</protein>
<dbReference type="NCBIfam" id="TIGR02610">
    <property type="entry name" value="PHA_gran_rgn"/>
    <property type="match status" value="1"/>
</dbReference>
<dbReference type="OrthoDB" id="287584at2"/>
<evidence type="ECO:0000313" key="1">
    <source>
        <dbReference type="EMBL" id="PSF08246.1"/>
    </source>
</evidence>
<evidence type="ECO:0000313" key="2">
    <source>
        <dbReference type="Proteomes" id="UP000239866"/>
    </source>
</evidence>
<comment type="caution">
    <text evidence="1">The sequence shown here is derived from an EMBL/GenBank/DDBJ whole genome shotgun (WGS) entry which is preliminary data.</text>
</comment>
<dbReference type="InterPro" id="IPR013433">
    <property type="entry name" value="PHA_gran_rgn"/>
</dbReference>
<reference evidence="1 2" key="1">
    <citation type="submission" date="2018-03" db="EMBL/GenBank/DDBJ databases">
        <title>Marinobacter brunus sp. nov., a marine bacterium of Gamma-proteobacteria isolated from the surface seawater of the South China Sea.</title>
        <authorList>
            <person name="Cheng H."/>
            <person name="Wu Y.-H."/>
            <person name="Xamxidin M."/>
            <person name="Xu X.-W."/>
        </authorList>
    </citation>
    <scope>NUCLEOTIDE SEQUENCE [LARGE SCALE GENOMIC DNA]</scope>
    <source>
        <strain evidence="1 2">NH169-3</strain>
    </source>
</reference>
<dbReference type="RefSeq" id="WP_106762172.1">
    <property type="nucleotide sequence ID" value="NZ_PXNP01000053.1"/>
</dbReference>
<proteinExistence type="predicted"/>
<organism evidence="1 2">
    <name type="scientific">Marinobacter fuscus</name>
    <dbReference type="NCBI Taxonomy" id="2109942"/>
    <lineage>
        <taxon>Bacteria</taxon>
        <taxon>Pseudomonadati</taxon>
        <taxon>Pseudomonadota</taxon>
        <taxon>Gammaproteobacteria</taxon>
        <taxon>Pseudomonadales</taxon>
        <taxon>Marinobacteraceae</taxon>
        <taxon>Marinobacter</taxon>
    </lineage>
</organism>
<dbReference type="EMBL" id="PXNP01000053">
    <property type="protein sequence ID" value="PSF08246.1"/>
    <property type="molecule type" value="Genomic_DNA"/>
</dbReference>
<gene>
    <name evidence="1" type="ORF">C7H09_08770</name>
</gene>
<accession>A0A2T1KDP6</accession>
<dbReference type="Proteomes" id="UP000239866">
    <property type="component" value="Unassembled WGS sequence"/>
</dbReference>